<evidence type="ECO:0000259" key="12">
    <source>
        <dbReference type="Pfam" id="PF08532"/>
    </source>
</evidence>
<keyword evidence="14" id="KW-1185">Reference proteome</keyword>
<evidence type="ECO:0000313" key="14">
    <source>
        <dbReference type="Proteomes" id="UP000199223"/>
    </source>
</evidence>
<dbReference type="PIRSF" id="PIRSF001084">
    <property type="entry name" value="B-galactosidase"/>
    <property type="match status" value="1"/>
</dbReference>
<feature type="active site" description="Nucleophile" evidence="9">
    <location>
        <position position="336"/>
    </location>
</feature>
<dbReference type="Pfam" id="PF02449">
    <property type="entry name" value="Glyco_hydro_42"/>
    <property type="match status" value="1"/>
</dbReference>
<keyword evidence="6" id="KW-0862">Zinc</keyword>
<accession>A0A1H7AND4</accession>
<dbReference type="InterPro" id="IPR029062">
    <property type="entry name" value="Class_I_gatase-like"/>
</dbReference>
<keyword evidence="7 8" id="KW-0326">Glycosidase</keyword>
<dbReference type="SUPFAM" id="SSF51445">
    <property type="entry name" value="(Trans)glycosidases"/>
    <property type="match status" value="1"/>
</dbReference>
<feature type="binding site" evidence="10">
    <location>
        <position position="344"/>
    </location>
    <ligand>
        <name>substrate</name>
    </ligand>
</feature>
<feature type="active site" description="Proton donor" evidence="9">
    <location>
        <position position="150"/>
    </location>
</feature>
<dbReference type="STRING" id="856736.SAMN04488058_11325"/>
<evidence type="ECO:0000256" key="8">
    <source>
        <dbReference type="PIRNR" id="PIRNR001084"/>
    </source>
</evidence>
<evidence type="ECO:0000259" key="11">
    <source>
        <dbReference type="Pfam" id="PF02449"/>
    </source>
</evidence>
<dbReference type="Gene3D" id="3.40.50.880">
    <property type="match status" value="1"/>
</dbReference>
<sequence length="665" mass="73375">MSDPSAPHLLLGCCDYPEHVPETLWASYAQRQRAAGLSFSRIAEFAWSRMEPRPGEYDWAWLDRAVEAYHAAGLRVVLCTPTATPPAWLIRAHPEILAYDDQGRMREFGSRRHYDFASPVYRAHSQRITRALAERYGKHPAVAGWQTDNEFGCHGTSRSYGGASAAAFPGWLRARYGTLDALNGAWGNVFWSMEYSDWSQIRPPILTVTEPNPAHVLDYARFSSDLIRDFQAEQVAVLRECSPGRFVTHNFMIFESGFDHYRVAEGLDFVTWDNYPLGMLEFFAPPGTGEALKLRYAGTGHPDLISFNHDLYRGLLASPGLGREGPGTPNGFWVMEQQCGPVNWAPYNPVPELGAVALWTAQAWAHGADVVSYFRWRAATMAQEVMHSGLLRHDGEPDQGLAEVAAFDPAPCRTGEVPARVALLHDYESLWLYDVQRHSASLSYWTQVLTFYSALRSLGIDVDVISADRDLSGYAVIVAPAVTLMTPERAARWAQAVEAGARLMCGPRTAFRAPGGGAWESGQFGPLQALVGVKLRRYDSLRPGLTRQVSGGFEAEAWAESYELHGAEVQHTYESGPLSGQVAVTRRGGVTVIGAYSPALVRHVLHSVLQEAGLDLLDLPEGVRVSRRAGQTLVQNWTQDTVTWAGQAVGPVQFLFQGARADNLG</sequence>
<dbReference type="GO" id="GO:0005975">
    <property type="term" value="P:carbohydrate metabolic process"/>
    <property type="evidence" value="ECO:0007669"/>
    <property type="project" value="InterPro"/>
</dbReference>
<proteinExistence type="inferred from homology"/>
<dbReference type="OrthoDB" id="9800974at2"/>
<evidence type="ECO:0000256" key="10">
    <source>
        <dbReference type="PIRSR" id="PIRSR001084-2"/>
    </source>
</evidence>
<dbReference type="PANTHER" id="PTHR36447:SF2">
    <property type="entry name" value="BETA-GALACTOSIDASE YESZ"/>
    <property type="match status" value="1"/>
</dbReference>
<dbReference type="AlphaFoldDB" id="A0A1H7AND4"/>
<evidence type="ECO:0000256" key="3">
    <source>
        <dbReference type="ARBA" id="ARBA00012756"/>
    </source>
</evidence>
<comment type="similarity">
    <text evidence="2 8">Belongs to the glycosyl hydrolase 42 family.</text>
</comment>
<organism evidence="13 14">
    <name type="scientific">Deinococcus reticulitermitis</name>
    <dbReference type="NCBI Taxonomy" id="856736"/>
    <lineage>
        <taxon>Bacteria</taxon>
        <taxon>Thermotogati</taxon>
        <taxon>Deinococcota</taxon>
        <taxon>Deinococci</taxon>
        <taxon>Deinococcales</taxon>
        <taxon>Deinococcaceae</taxon>
        <taxon>Deinococcus</taxon>
    </lineage>
</organism>
<dbReference type="Proteomes" id="UP000199223">
    <property type="component" value="Unassembled WGS sequence"/>
</dbReference>
<feature type="binding site" evidence="10">
    <location>
        <position position="111"/>
    </location>
    <ligand>
        <name>substrate</name>
    </ligand>
</feature>
<dbReference type="PANTHER" id="PTHR36447">
    <property type="entry name" value="BETA-GALACTOSIDASE GANA"/>
    <property type="match status" value="1"/>
</dbReference>
<dbReference type="GO" id="GO:0004565">
    <property type="term" value="F:beta-galactosidase activity"/>
    <property type="evidence" value="ECO:0007669"/>
    <property type="project" value="UniProtKB-EC"/>
</dbReference>
<evidence type="ECO:0000256" key="7">
    <source>
        <dbReference type="ARBA" id="ARBA00023295"/>
    </source>
</evidence>
<dbReference type="InterPro" id="IPR013529">
    <property type="entry name" value="Glyco_hydro_42_N"/>
</dbReference>
<dbReference type="InterPro" id="IPR003476">
    <property type="entry name" value="Glyco_hydro_42"/>
</dbReference>
<protein>
    <recommendedName>
        <fullName evidence="3 8">Beta-galactosidase</fullName>
        <shortName evidence="8">Beta-gal</shortName>
        <ecNumber evidence="3 8">3.2.1.23</ecNumber>
    </recommendedName>
</protein>
<evidence type="ECO:0000256" key="5">
    <source>
        <dbReference type="ARBA" id="ARBA00022801"/>
    </source>
</evidence>
<dbReference type="InterPro" id="IPR017853">
    <property type="entry name" value="GH"/>
</dbReference>
<dbReference type="EC" id="3.2.1.23" evidence="3 8"/>
<feature type="domain" description="Beta-galactosidase trimerisation" evidence="12">
    <location>
        <begin position="419"/>
        <end position="614"/>
    </location>
</feature>
<evidence type="ECO:0000256" key="6">
    <source>
        <dbReference type="ARBA" id="ARBA00022833"/>
    </source>
</evidence>
<gene>
    <name evidence="13" type="ORF">SAMN04488058_11325</name>
</gene>
<name>A0A1H7AND4_9DEIO</name>
<evidence type="ECO:0000313" key="13">
    <source>
        <dbReference type="EMBL" id="SEJ65377.1"/>
    </source>
</evidence>
<dbReference type="GO" id="GO:0009341">
    <property type="term" value="C:beta-galactosidase complex"/>
    <property type="evidence" value="ECO:0007669"/>
    <property type="project" value="InterPro"/>
</dbReference>
<keyword evidence="5 8" id="KW-0378">Hydrolase</keyword>
<evidence type="ECO:0000256" key="2">
    <source>
        <dbReference type="ARBA" id="ARBA00005940"/>
    </source>
</evidence>
<evidence type="ECO:0000256" key="9">
    <source>
        <dbReference type="PIRSR" id="PIRSR001084-1"/>
    </source>
</evidence>
<dbReference type="SUPFAM" id="SSF52317">
    <property type="entry name" value="Class I glutamine amidotransferase-like"/>
    <property type="match status" value="1"/>
</dbReference>
<dbReference type="Pfam" id="PF08532">
    <property type="entry name" value="Glyco_hydro_42M"/>
    <property type="match status" value="1"/>
</dbReference>
<dbReference type="InterPro" id="IPR013738">
    <property type="entry name" value="Beta_galactosidase_Trimer"/>
</dbReference>
<evidence type="ECO:0000256" key="4">
    <source>
        <dbReference type="ARBA" id="ARBA00022723"/>
    </source>
</evidence>
<evidence type="ECO:0000256" key="1">
    <source>
        <dbReference type="ARBA" id="ARBA00001412"/>
    </source>
</evidence>
<comment type="catalytic activity">
    <reaction evidence="1 8">
        <text>Hydrolysis of terminal non-reducing beta-D-galactose residues in beta-D-galactosides.</text>
        <dbReference type="EC" id="3.2.1.23"/>
    </reaction>
</comment>
<reference evidence="14" key="1">
    <citation type="submission" date="2016-10" db="EMBL/GenBank/DDBJ databases">
        <authorList>
            <person name="Varghese N."/>
            <person name="Submissions S."/>
        </authorList>
    </citation>
    <scope>NUCLEOTIDE SEQUENCE [LARGE SCALE GENOMIC DNA]</scope>
    <source>
        <strain evidence="14">CGMCC 1.10218</strain>
    </source>
</reference>
<feature type="binding site" evidence="10">
    <location>
        <position position="149"/>
    </location>
    <ligand>
        <name>substrate</name>
    </ligand>
</feature>
<dbReference type="GO" id="GO:0046872">
    <property type="term" value="F:metal ion binding"/>
    <property type="evidence" value="ECO:0007669"/>
    <property type="project" value="UniProtKB-KW"/>
</dbReference>
<keyword evidence="4" id="KW-0479">Metal-binding</keyword>
<dbReference type="EMBL" id="FNZA01000013">
    <property type="protein sequence ID" value="SEJ65377.1"/>
    <property type="molecule type" value="Genomic_DNA"/>
</dbReference>
<dbReference type="RefSeq" id="WP_092265051.1">
    <property type="nucleotide sequence ID" value="NZ_FNZA01000013.1"/>
</dbReference>
<dbReference type="Gene3D" id="3.20.20.80">
    <property type="entry name" value="Glycosidases"/>
    <property type="match status" value="1"/>
</dbReference>
<dbReference type="CDD" id="cd03143">
    <property type="entry name" value="A4_beta-galactosidase_middle_domain"/>
    <property type="match status" value="1"/>
</dbReference>
<feature type="domain" description="Glycoside hydrolase family 42 N-terminal" evidence="11">
    <location>
        <begin position="16"/>
        <end position="406"/>
    </location>
</feature>